<dbReference type="Proteomes" id="UP001570511">
    <property type="component" value="Unassembled WGS sequence"/>
</dbReference>
<evidence type="ECO:0000313" key="3">
    <source>
        <dbReference type="EMBL" id="MFA1610271.1"/>
    </source>
</evidence>
<proteinExistence type="predicted"/>
<dbReference type="EMBL" id="JBGNYA010000001">
    <property type="protein sequence ID" value="MFA1610271.1"/>
    <property type="molecule type" value="Genomic_DNA"/>
</dbReference>
<sequence length="163" mass="17986">MGTEDDETPASDRVEADPTSSDPRRIRSLAVTGDDVVDALEANARGRDRLVLRVTPPFSGRMRARLHDAGVVEADGDAGEGNGGLEPIHLPPERFVADAPPYPTVDDTEDELRASSTAYSREEHRRRHQRAVEAWRERVRERLVADVEIETEAGAQSVSISYL</sequence>
<dbReference type="Pfam" id="PF26033">
    <property type="entry name" value="DUF8009"/>
    <property type="match status" value="1"/>
</dbReference>
<organism evidence="3 4">
    <name type="scientific">Halobellus rubicundus</name>
    <dbReference type="NCBI Taxonomy" id="2996466"/>
    <lineage>
        <taxon>Archaea</taxon>
        <taxon>Methanobacteriati</taxon>
        <taxon>Methanobacteriota</taxon>
        <taxon>Stenosarchaea group</taxon>
        <taxon>Halobacteria</taxon>
        <taxon>Halobacteriales</taxon>
        <taxon>Haloferacaceae</taxon>
        <taxon>Halobellus</taxon>
    </lineage>
</organism>
<evidence type="ECO:0000313" key="4">
    <source>
        <dbReference type="Proteomes" id="UP001570511"/>
    </source>
</evidence>
<protein>
    <recommendedName>
        <fullName evidence="2">DUF8009 domain-containing protein</fullName>
    </recommendedName>
</protein>
<reference evidence="3 4" key="1">
    <citation type="submission" date="2024-08" db="EMBL/GenBank/DDBJ databases">
        <title>Halobellus sp. MBLA0158 whole genome sequence.</title>
        <authorList>
            <person name="Hwang C.Y."/>
            <person name="Cho E.-S."/>
            <person name="Seo M.-J."/>
        </authorList>
    </citation>
    <scope>NUCLEOTIDE SEQUENCE [LARGE SCALE GENOMIC DNA]</scope>
    <source>
        <strain evidence="3 4">MBLA0158</strain>
    </source>
</reference>
<feature type="domain" description="DUF8009" evidence="2">
    <location>
        <begin position="19"/>
        <end position="163"/>
    </location>
</feature>
<dbReference type="InterPro" id="IPR058322">
    <property type="entry name" value="DUF8009"/>
</dbReference>
<comment type="caution">
    <text evidence="3">The sequence shown here is derived from an EMBL/GenBank/DDBJ whole genome shotgun (WGS) entry which is preliminary data.</text>
</comment>
<accession>A0ABD5ME16</accession>
<feature type="region of interest" description="Disordered" evidence="1">
    <location>
        <begin position="1"/>
        <end position="28"/>
    </location>
</feature>
<keyword evidence="4" id="KW-1185">Reference proteome</keyword>
<evidence type="ECO:0000259" key="2">
    <source>
        <dbReference type="Pfam" id="PF26033"/>
    </source>
</evidence>
<feature type="region of interest" description="Disordered" evidence="1">
    <location>
        <begin position="73"/>
        <end position="129"/>
    </location>
</feature>
<dbReference type="AlphaFoldDB" id="A0ABD5ME16"/>
<evidence type="ECO:0000256" key="1">
    <source>
        <dbReference type="SAM" id="MobiDB-lite"/>
    </source>
</evidence>
<gene>
    <name evidence="3" type="ORF">OS889_04550</name>
</gene>
<dbReference type="RefSeq" id="WP_372387689.1">
    <property type="nucleotide sequence ID" value="NZ_JBGNYA010000001.1"/>
</dbReference>
<name>A0ABD5ME16_9EURY</name>